<protein>
    <submittedName>
        <fullName evidence="2">Uncharacterized protein</fullName>
    </submittedName>
</protein>
<dbReference type="AlphaFoldDB" id="X0VM26"/>
<feature type="region of interest" description="Disordered" evidence="1">
    <location>
        <begin position="1"/>
        <end position="36"/>
    </location>
</feature>
<evidence type="ECO:0000256" key="1">
    <source>
        <dbReference type="SAM" id="MobiDB-lite"/>
    </source>
</evidence>
<sequence length="36" mass="4009">DPFSRGLYRDPPKEVQSDSKKTSPQRGKKSSRGDSS</sequence>
<proteinExistence type="predicted"/>
<gene>
    <name evidence="2" type="ORF">S01H1_58396</name>
</gene>
<feature type="compositionally biased region" description="Basic and acidic residues" evidence="1">
    <location>
        <begin position="7"/>
        <end position="21"/>
    </location>
</feature>
<organism evidence="2">
    <name type="scientific">marine sediment metagenome</name>
    <dbReference type="NCBI Taxonomy" id="412755"/>
    <lineage>
        <taxon>unclassified sequences</taxon>
        <taxon>metagenomes</taxon>
        <taxon>ecological metagenomes</taxon>
    </lineage>
</organism>
<name>X0VM26_9ZZZZ</name>
<comment type="caution">
    <text evidence="2">The sequence shown here is derived from an EMBL/GenBank/DDBJ whole genome shotgun (WGS) entry which is preliminary data.</text>
</comment>
<dbReference type="EMBL" id="BARS01038149">
    <property type="protein sequence ID" value="GAG19300.1"/>
    <property type="molecule type" value="Genomic_DNA"/>
</dbReference>
<accession>X0VM26</accession>
<evidence type="ECO:0000313" key="2">
    <source>
        <dbReference type="EMBL" id="GAG19300.1"/>
    </source>
</evidence>
<feature type="non-terminal residue" evidence="2">
    <location>
        <position position="1"/>
    </location>
</feature>
<reference evidence="2" key="1">
    <citation type="journal article" date="2014" name="Front. Microbiol.">
        <title>High frequency of phylogenetically diverse reductive dehalogenase-homologous genes in deep subseafloor sedimentary metagenomes.</title>
        <authorList>
            <person name="Kawai M."/>
            <person name="Futagami T."/>
            <person name="Toyoda A."/>
            <person name="Takaki Y."/>
            <person name="Nishi S."/>
            <person name="Hori S."/>
            <person name="Arai W."/>
            <person name="Tsubouchi T."/>
            <person name="Morono Y."/>
            <person name="Uchiyama I."/>
            <person name="Ito T."/>
            <person name="Fujiyama A."/>
            <person name="Inagaki F."/>
            <person name="Takami H."/>
        </authorList>
    </citation>
    <scope>NUCLEOTIDE SEQUENCE</scope>
    <source>
        <strain evidence="2">Expedition CK06-06</strain>
    </source>
</reference>